<keyword evidence="2" id="KW-0732">Signal</keyword>
<dbReference type="InterPro" id="IPR036852">
    <property type="entry name" value="Peptidase_S8/S53_dom_sf"/>
</dbReference>
<sequence length="189" mass="20394">MKTPHDYDGHGSHTLSTAANGGSPKARVAAYKVCWPPVDDARCMDVDILKAFDTAIHDGVDVISISVGGTPCDYLNDGLAIGSFHAVKHGIVVVASAVAASTLDRKLQSSAGLQNRLILTGAGLSKPTIPEKSFYPLISAAQDKLLCITLHQFVCLGKLELENCENKKETFFLKQTKKESKTDKLKRIR</sequence>
<gene>
    <name evidence="6" type="ORF">H5410_020562</name>
</gene>
<evidence type="ECO:0000313" key="6">
    <source>
        <dbReference type="EMBL" id="KAG5609281.1"/>
    </source>
</evidence>
<dbReference type="GO" id="GO:0006508">
    <property type="term" value="P:proteolysis"/>
    <property type="evidence" value="ECO:0007669"/>
    <property type="project" value="InterPro"/>
</dbReference>
<evidence type="ECO:0000256" key="1">
    <source>
        <dbReference type="ARBA" id="ARBA00011073"/>
    </source>
</evidence>
<evidence type="ECO:0000256" key="2">
    <source>
        <dbReference type="ARBA" id="ARBA00022729"/>
    </source>
</evidence>
<name>A0A9J5Z8S9_SOLCO</name>
<dbReference type="SUPFAM" id="SSF52743">
    <property type="entry name" value="Subtilisin-like"/>
    <property type="match status" value="1"/>
</dbReference>
<dbReference type="PANTHER" id="PTHR10795">
    <property type="entry name" value="PROPROTEIN CONVERTASE SUBTILISIN/KEXIN"/>
    <property type="match status" value="1"/>
</dbReference>
<feature type="compositionally biased region" description="Basic and acidic residues" evidence="4">
    <location>
        <begin position="1"/>
        <end position="11"/>
    </location>
</feature>
<dbReference type="OrthoDB" id="4803627at2759"/>
<dbReference type="Gene3D" id="3.40.50.200">
    <property type="entry name" value="Peptidase S8/S53 domain"/>
    <property type="match status" value="1"/>
</dbReference>
<proteinExistence type="inferred from homology"/>
<dbReference type="InterPro" id="IPR000209">
    <property type="entry name" value="Peptidase_S8/S53_dom"/>
</dbReference>
<evidence type="ECO:0000256" key="3">
    <source>
        <dbReference type="PROSITE-ProRule" id="PRU01240"/>
    </source>
</evidence>
<evidence type="ECO:0000256" key="4">
    <source>
        <dbReference type="SAM" id="MobiDB-lite"/>
    </source>
</evidence>
<comment type="similarity">
    <text evidence="1 3">Belongs to the peptidase S8 family.</text>
</comment>
<comment type="caution">
    <text evidence="3">Lacks conserved residue(s) required for the propagation of feature annotation.</text>
</comment>
<feature type="domain" description="Peptidase S8/S53" evidence="5">
    <location>
        <begin position="5"/>
        <end position="97"/>
    </location>
</feature>
<reference evidence="6 7" key="1">
    <citation type="submission" date="2020-09" db="EMBL/GenBank/DDBJ databases">
        <title>De no assembly of potato wild relative species, Solanum commersonii.</title>
        <authorList>
            <person name="Cho K."/>
        </authorList>
    </citation>
    <scope>NUCLEOTIDE SEQUENCE [LARGE SCALE GENOMIC DNA]</scope>
    <source>
        <strain evidence="6">LZ3.2</strain>
        <tissue evidence="6">Leaf</tissue>
    </source>
</reference>
<evidence type="ECO:0000259" key="5">
    <source>
        <dbReference type="Pfam" id="PF00082"/>
    </source>
</evidence>
<dbReference type="Proteomes" id="UP000824120">
    <property type="component" value="Chromosome 4"/>
</dbReference>
<protein>
    <recommendedName>
        <fullName evidence="5">Peptidase S8/S53 domain-containing protein</fullName>
    </recommendedName>
</protein>
<dbReference type="InterPro" id="IPR045051">
    <property type="entry name" value="SBT"/>
</dbReference>
<dbReference type="GO" id="GO:0004252">
    <property type="term" value="F:serine-type endopeptidase activity"/>
    <property type="evidence" value="ECO:0007669"/>
    <property type="project" value="InterPro"/>
</dbReference>
<organism evidence="6 7">
    <name type="scientific">Solanum commersonii</name>
    <name type="common">Commerson's wild potato</name>
    <name type="synonym">Commerson's nightshade</name>
    <dbReference type="NCBI Taxonomy" id="4109"/>
    <lineage>
        <taxon>Eukaryota</taxon>
        <taxon>Viridiplantae</taxon>
        <taxon>Streptophyta</taxon>
        <taxon>Embryophyta</taxon>
        <taxon>Tracheophyta</taxon>
        <taxon>Spermatophyta</taxon>
        <taxon>Magnoliopsida</taxon>
        <taxon>eudicotyledons</taxon>
        <taxon>Gunneridae</taxon>
        <taxon>Pentapetalae</taxon>
        <taxon>asterids</taxon>
        <taxon>lamiids</taxon>
        <taxon>Solanales</taxon>
        <taxon>Solanaceae</taxon>
        <taxon>Solanoideae</taxon>
        <taxon>Solaneae</taxon>
        <taxon>Solanum</taxon>
    </lineage>
</organism>
<feature type="region of interest" description="Disordered" evidence="4">
    <location>
        <begin position="1"/>
        <end position="22"/>
    </location>
</feature>
<dbReference type="Pfam" id="PF00082">
    <property type="entry name" value="Peptidase_S8"/>
    <property type="match status" value="1"/>
</dbReference>
<dbReference type="EMBL" id="JACXVP010000004">
    <property type="protein sequence ID" value="KAG5609281.1"/>
    <property type="molecule type" value="Genomic_DNA"/>
</dbReference>
<accession>A0A9J5Z8S9</accession>
<evidence type="ECO:0000313" key="7">
    <source>
        <dbReference type="Proteomes" id="UP000824120"/>
    </source>
</evidence>
<dbReference type="AlphaFoldDB" id="A0A9J5Z8S9"/>
<dbReference type="PROSITE" id="PS51892">
    <property type="entry name" value="SUBTILASE"/>
    <property type="match status" value="1"/>
</dbReference>
<comment type="caution">
    <text evidence="6">The sequence shown here is derived from an EMBL/GenBank/DDBJ whole genome shotgun (WGS) entry which is preliminary data.</text>
</comment>
<keyword evidence="7" id="KW-1185">Reference proteome</keyword>